<comment type="caution">
    <text evidence="1">The sequence shown here is derived from an EMBL/GenBank/DDBJ whole genome shotgun (WGS) entry which is preliminary data.</text>
</comment>
<dbReference type="Proteomes" id="UP000676456">
    <property type="component" value="Unassembled WGS sequence"/>
</dbReference>
<name>A0A942Z3R1_9BACI</name>
<gene>
    <name evidence="1" type="ORF">KHA91_13895</name>
</gene>
<organism evidence="1 2">
    <name type="scientific">Lederbergia citrea</name>
    <dbReference type="NCBI Taxonomy" id="2833581"/>
    <lineage>
        <taxon>Bacteria</taxon>
        <taxon>Bacillati</taxon>
        <taxon>Bacillota</taxon>
        <taxon>Bacilli</taxon>
        <taxon>Bacillales</taxon>
        <taxon>Bacillaceae</taxon>
        <taxon>Lederbergia</taxon>
    </lineage>
</organism>
<proteinExistence type="predicted"/>
<protein>
    <submittedName>
        <fullName evidence="1">Uncharacterized protein</fullName>
    </submittedName>
</protein>
<evidence type="ECO:0000313" key="2">
    <source>
        <dbReference type="Proteomes" id="UP000676456"/>
    </source>
</evidence>
<evidence type="ECO:0000313" key="1">
    <source>
        <dbReference type="EMBL" id="MBS4223843.1"/>
    </source>
</evidence>
<accession>A0A942Z3R1</accession>
<dbReference type="AlphaFoldDB" id="A0A942Z3R1"/>
<dbReference type="EMBL" id="JAGYPN010000002">
    <property type="protein sequence ID" value="MBS4223843.1"/>
    <property type="molecule type" value="Genomic_DNA"/>
</dbReference>
<keyword evidence="2" id="KW-1185">Reference proteome</keyword>
<dbReference type="RefSeq" id="WP_213098819.1">
    <property type="nucleotide sequence ID" value="NZ_JAGYPN010000002.1"/>
</dbReference>
<reference evidence="1 2" key="1">
    <citation type="submission" date="2021-05" db="EMBL/GenBank/DDBJ databases">
        <title>Novel Bacillus species.</title>
        <authorList>
            <person name="Liu G."/>
        </authorList>
    </citation>
    <scope>NUCLEOTIDE SEQUENCE [LARGE SCALE GENOMIC DNA]</scope>
    <source>
        <strain evidence="1 2">FJAT-49682</strain>
    </source>
</reference>
<sequence length="129" mass="15112">MYHEFQVKVPSQLLKKSENIQGFEVKGVKYHFPHNNQETVEEVYSKLKIHDENIQDITFGSYHDGYVIEVVNKYKEMIQTVLHVKWRLLLESRFLEVVGNISVHANQIELVCQPVMMSSSINDQTLFES</sequence>